<dbReference type="Pfam" id="PF12906">
    <property type="entry name" value="RINGv"/>
    <property type="match status" value="1"/>
</dbReference>
<dbReference type="PANTHER" id="PTHR46065:SF3">
    <property type="entry name" value="FI20425P1"/>
    <property type="match status" value="1"/>
</dbReference>
<dbReference type="InterPro" id="IPR011016">
    <property type="entry name" value="Znf_RING-CH"/>
</dbReference>
<dbReference type="GO" id="GO:0016020">
    <property type="term" value="C:membrane"/>
    <property type="evidence" value="ECO:0007669"/>
    <property type="project" value="UniProtKB-SubCell"/>
</dbReference>
<evidence type="ECO:0000256" key="8">
    <source>
        <dbReference type="ARBA" id="ARBA00022989"/>
    </source>
</evidence>
<evidence type="ECO:0000313" key="13">
    <source>
        <dbReference type="EMBL" id="CAJ1383987.1"/>
    </source>
</evidence>
<sequence length="508" mass="56019">MQLSVMATGGPTLLVEDGGEPGPSPPSSGEEPDGEALCWVCRDPERGLSNSLRYEHLASVRGITFHKKETRPEPLVAPCRCRGSMRGVHASCIESWVAARNRQRMRRSMQGGDHVQPRICCDLCGEPYQAEHQPANLCACLKAHLRGCMEELQEETRNLRLQQVCGAIVACSWSMMVMVGSTMLTSGGYNQACYAKNATSGRCGLAGAVYVALVMMLALESMVVLVSFGMNSLPNSCLLRPFFVDTTSPPMQAAVVLIWVHLWVVPAIATLGCCIETLATMQFKAKIELAAWWMLIPLLVPALLPNLRQAICFFRSGRALSSCRRMAQGVRSCCTRCCSRQSLQKFLSVMALILHPALPWLQTMLCFPFGMAWFSPGDATLRYWILGSTSAVAVPAACFAWLRICCKGPLHEDYHCPYEDGVRMHVGWFGALAFLLYSGFSVHIEGAWLARSKRDPVRTNDAAFAVWCLWVFLVGSYAIYANGTVVLAYSRRWRLQNGRLVIGGEQVA</sequence>
<keyword evidence="14" id="KW-1185">Reference proteome</keyword>
<name>A0AA36MU71_9DINO</name>
<feature type="transmembrane region" description="Helical" evidence="11">
    <location>
        <begin position="346"/>
        <end position="371"/>
    </location>
</feature>
<evidence type="ECO:0000259" key="12">
    <source>
        <dbReference type="PROSITE" id="PS51292"/>
    </source>
</evidence>
<evidence type="ECO:0000256" key="7">
    <source>
        <dbReference type="ARBA" id="ARBA00022833"/>
    </source>
</evidence>
<accession>A0AA36MU71</accession>
<evidence type="ECO:0000313" key="14">
    <source>
        <dbReference type="Proteomes" id="UP001178507"/>
    </source>
</evidence>
<evidence type="ECO:0000256" key="1">
    <source>
        <dbReference type="ARBA" id="ARBA00004141"/>
    </source>
</evidence>
<organism evidence="13 14">
    <name type="scientific">Effrenium voratum</name>
    <dbReference type="NCBI Taxonomy" id="2562239"/>
    <lineage>
        <taxon>Eukaryota</taxon>
        <taxon>Sar</taxon>
        <taxon>Alveolata</taxon>
        <taxon>Dinophyceae</taxon>
        <taxon>Suessiales</taxon>
        <taxon>Symbiodiniaceae</taxon>
        <taxon>Effrenium</taxon>
    </lineage>
</organism>
<dbReference type="AlphaFoldDB" id="A0AA36MU71"/>
<comment type="caution">
    <text evidence="13">The sequence shown here is derived from an EMBL/GenBank/DDBJ whole genome shotgun (WGS) entry which is preliminary data.</text>
</comment>
<feature type="domain" description="RING-CH-type" evidence="12">
    <location>
        <begin position="30"/>
        <end position="131"/>
    </location>
</feature>
<keyword evidence="7" id="KW-0862">Zinc</keyword>
<evidence type="ECO:0000256" key="11">
    <source>
        <dbReference type="SAM" id="Phobius"/>
    </source>
</evidence>
<evidence type="ECO:0000256" key="6">
    <source>
        <dbReference type="ARBA" id="ARBA00022786"/>
    </source>
</evidence>
<evidence type="ECO:0000256" key="5">
    <source>
        <dbReference type="ARBA" id="ARBA00022771"/>
    </source>
</evidence>
<proteinExistence type="predicted"/>
<feature type="transmembrane region" description="Helical" evidence="11">
    <location>
        <begin position="464"/>
        <end position="489"/>
    </location>
</feature>
<dbReference type="SMART" id="SM00744">
    <property type="entry name" value="RINGv"/>
    <property type="match status" value="1"/>
</dbReference>
<keyword evidence="8 11" id="KW-1133">Transmembrane helix</keyword>
<dbReference type="SUPFAM" id="SSF57850">
    <property type="entry name" value="RING/U-box"/>
    <property type="match status" value="1"/>
</dbReference>
<dbReference type="GO" id="GO:0008270">
    <property type="term" value="F:zinc ion binding"/>
    <property type="evidence" value="ECO:0007669"/>
    <property type="project" value="UniProtKB-KW"/>
</dbReference>
<dbReference type="InterPro" id="IPR013083">
    <property type="entry name" value="Znf_RING/FYVE/PHD"/>
</dbReference>
<dbReference type="PROSITE" id="PS51292">
    <property type="entry name" value="ZF_RING_CH"/>
    <property type="match status" value="1"/>
</dbReference>
<keyword evidence="2" id="KW-0808">Transferase</keyword>
<feature type="transmembrane region" description="Helical" evidence="11">
    <location>
        <begin position="290"/>
        <end position="307"/>
    </location>
</feature>
<feature type="transmembrane region" description="Helical" evidence="11">
    <location>
        <begin position="209"/>
        <end position="233"/>
    </location>
</feature>
<feature type="region of interest" description="Disordered" evidence="10">
    <location>
        <begin position="1"/>
        <end position="34"/>
    </location>
</feature>
<keyword evidence="4" id="KW-0479">Metal-binding</keyword>
<protein>
    <recommendedName>
        <fullName evidence="12">RING-CH-type domain-containing protein</fullName>
    </recommendedName>
</protein>
<dbReference type="Proteomes" id="UP001178507">
    <property type="component" value="Unassembled WGS sequence"/>
</dbReference>
<comment type="subcellular location">
    <subcellularLocation>
        <location evidence="1">Membrane</location>
        <topology evidence="1">Multi-pass membrane protein</topology>
    </subcellularLocation>
</comment>
<feature type="transmembrane region" description="Helical" evidence="11">
    <location>
        <begin position="164"/>
        <end position="189"/>
    </location>
</feature>
<reference evidence="13" key="1">
    <citation type="submission" date="2023-08" db="EMBL/GenBank/DDBJ databases">
        <authorList>
            <person name="Chen Y."/>
            <person name="Shah S."/>
            <person name="Dougan E. K."/>
            <person name="Thang M."/>
            <person name="Chan C."/>
        </authorList>
    </citation>
    <scope>NUCLEOTIDE SEQUENCE</scope>
</reference>
<feature type="transmembrane region" description="Helical" evidence="11">
    <location>
        <begin position="383"/>
        <end position="405"/>
    </location>
</feature>
<evidence type="ECO:0000256" key="4">
    <source>
        <dbReference type="ARBA" id="ARBA00022723"/>
    </source>
</evidence>
<dbReference type="Gene3D" id="3.30.40.10">
    <property type="entry name" value="Zinc/RING finger domain, C3HC4 (zinc finger)"/>
    <property type="match status" value="1"/>
</dbReference>
<dbReference type="EMBL" id="CAUJNA010001068">
    <property type="protein sequence ID" value="CAJ1383987.1"/>
    <property type="molecule type" value="Genomic_DNA"/>
</dbReference>
<evidence type="ECO:0000256" key="3">
    <source>
        <dbReference type="ARBA" id="ARBA00022692"/>
    </source>
</evidence>
<keyword evidence="3 11" id="KW-0812">Transmembrane</keyword>
<dbReference type="PANTHER" id="PTHR46065">
    <property type="entry name" value="E3 UBIQUITIN-PROTEIN LIGASE MARCH 2/3 FAMILY MEMBER"/>
    <property type="match status" value="1"/>
</dbReference>
<feature type="transmembrane region" description="Helical" evidence="11">
    <location>
        <begin position="426"/>
        <end position="444"/>
    </location>
</feature>
<evidence type="ECO:0000256" key="2">
    <source>
        <dbReference type="ARBA" id="ARBA00022679"/>
    </source>
</evidence>
<feature type="transmembrane region" description="Helical" evidence="11">
    <location>
        <begin position="254"/>
        <end position="278"/>
    </location>
</feature>
<keyword evidence="9 11" id="KW-0472">Membrane</keyword>
<gene>
    <name evidence="13" type="ORF">EVOR1521_LOCUS10943</name>
</gene>
<evidence type="ECO:0000256" key="10">
    <source>
        <dbReference type="SAM" id="MobiDB-lite"/>
    </source>
</evidence>
<evidence type="ECO:0000256" key="9">
    <source>
        <dbReference type="ARBA" id="ARBA00023136"/>
    </source>
</evidence>
<dbReference type="GO" id="GO:0016740">
    <property type="term" value="F:transferase activity"/>
    <property type="evidence" value="ECO:0007669"/>
    <property type="project" value="UniProtKB-KW"/>
</dbReference>
<keyword evidence="5" id="KW-0863">Zinc-finger</keyword>
<keyword evidence="6" id="KW-0833">Ubl conjugation pathway</keyword>